<dbReference type="Proteomes" id="UP001596039">
    <property type="component" value="Unassembled WGS sequence"/>
</dbReference>
<evidence type="ECO:0008006" key="5">
    <source>
        <dbReference type="Google" id="ProtNLM"/>
    </source>
</evidence>
<dbReference type="EMBL" id="JBHSMG010000001">
    <property type="protein sequence ID" value="MFC5501412.1"/>
    <property type="molecule type" value="Genomic_DNA"/>
</dbReference>
<evidence type="ECO:0000256" key="1">
    <source>
        <dbReference type="SAM" id="MobiDB-lite"/>
    </source>
</evidence>
<keyword evidence="2" id="KW-0472">Membrane</keyword>
<evidence type="ECO:0000313" key="3">
    <source>
        <dbReference type="EMBL" id="MFC5501412.1"/>
    </source>
</evidence>
<accession>A0ABW0NQD7</accession>
<proteinExistence type="predicted"/>
<feature type="region of interest" description="Disordered" evidence="1">
    <location>
        <begin position="24"/>
        <end position="104"/>
    </location>
</feature>
<reference evidence="4" key="1">
    <citation type="journal article" date="2019" name="Int. J. Syst. Evol. Microbiol.">
        <title>The Global Catalogue of Microorganisms (GCM) 10K type strain sequencing project: providing services to taxonomists for standard genome sequencing and annotation.</title>
        <authorList>
            <consortium name="The Broad Institute Genomics Platform"/>
            <consortium name="The Broad Institute Genome Sequencing Center for Infectious Disease"/>
            <person name="Wu L."/>
            <person name="Ma J."/>
        </authorList>
    </citation>
    <scope>NUCLEOTIDE SEQUENCE [LARGE SCALE GENOMIC DNA]</scope>
    <source>
        <strain evidence="4">CGMCC 4.6997</strain>
    </source>
</reference>
<comment type="caution">
    <text evidence="3">The sequence shown here is derived from an EMBL/GenBank/DDBJ whole genome shotgun (WGS) entry which is preliminary data.</text>
</comment>
<keyword evidence="4" id="KW-1185">Reference proteome</keyword>
<feature type="compositionally biased region" description="Low complexity" evidence="1">
    <location>
        <begin position="56"/>
        <end position="71"/>
    </location>
</feature>
<feature type="compositionally biased region" description="Low complexity" evidence="1">
    <location>
        <begin position="79"/>
        <end position="104"/>
    </location>
</feature>
<keyword evidence="2" id="KW-1133">Transmembrane helix</keyword>
<protein>
    <recommendedName>
        <fullName evidence="5">DUF4190 domain-containing protein</fullName>
    </recommendedName>
</protein>
<organism evidence="3 4">
    <name type="scientific">Lysinimonas soli</name>
    <dbReference type="NCBI Taxonomy" id="1074233"/>
    <lineage>
        <taxon>Bacteria</taxon>
        <taxon>Bacillati</taxon>
        <taxon>Actinomycetota</taxon>
        <taxon>Actinomycetes</taxon>
        <taxon>Micrococcales</taxon>
        <taxon>Microbacteriaceae</taxon>
        <taxon>Lysinimonas</taxon>
    </lineage>
</organism>
<evidence type="ECO:0000256" key="2">
    <source>
        <dbReference type="SAM" id="Phobius"/>
    </source>
</evidence>
<gene>
    <name evidence="3" type="ORF">ACFPJ4_04045</name>
</gene>
<feature type="transmembrane region" description="Helical" evidence="2">
    <location>
        <begin position="156"/>
        <end position="178"/>
    </location>
</feature>
<feature type="transmembrane region" description="Helical" evidence="2">
    <location>
        <begin position="185"/>
        <end position="212"/>
    </location>
</feature>
<keyword evidence="2" id="KW-0812">Transmembrane</keyword>
<name>A0ABW0NQD7_9MICO</name>
<dbReference type="RefSeq" id="WP_386739001.1">
    <property type="nucleotide sequence ID" value="NZ_JBHSMG010000001.1"/>
</dbReference>
<sequence>MADEARGEDDEFARLLGELNRPIAGPAHAFPAQPSAPPELMGADQLAAPPRPVAPAPYAFAPAPSVASLAPSAPPPPGAAQVAPSSPAPSARVSAPPATAAAAPPRADAPLDFAAVLATPVADGTPSGPASALWFGTGAPDADEVDLERSTVGEKLVLILAIVLAPLGLIAGLIAAGTSVRRRGWVVGVVGASIAVGAVMTVVLGVGGYLGYTVWQQQVQHASVARASAAFCATLKADPTMLQSPTFGWPAVAGSIPDSLAAMQAYEDRWAALAKKSPAGIRPEVSKIADAAKQIIAQVTIARTVNDAANVQVMTSVASASKVPTWHAEYCT</sequence>
<evidence type="ECO:0000313" key="4">
    <source>
        <dbReference type="Proteomes" id="UP001596039"/>
    </source>
</evidence>